<dbReference type="Gene3D" id="1.20.1250.20">
    <property type="entry name" value="MFS general substrate transporter like domains"/>
    <property type="match status" value="1"/>
</dbReference>
<dbReference type="RefSeq" id="WP_186982119.1">
    <property type="nucleotide sequence ID" value="NZ_JACOQH010000004.1"/>
</dbReference>
<feature type="transmembrane region" description="Helical" evidence="7">
    <location>
        <begin position="305"/>
        <end position="330"/>
    </location>
</feature>
<keyword evidence="4 7" id="KW-0812">Transmembrane</keyword>
<feature type="transmembrane region" description="Helical" evidence="7">
    <location>
        <begin position="43"/>
        <end position="68"/>
    </location>
</feature>
<evidence type="ECO:0000256" key="7">
    <source>
        <dbReference type="SAM" id="Phobius"/>
    </source>
</evidence>
<protein>
    <submittedName>
        <fullName evidence="8">MFS transporter</fullName>
    </submittedName>
</protein>
<keyword evidence="3" id="KW-1003">Cell membrane</keyword>
<dbReference type="Pfam" id="PF07690">
    <property type="entry name" value="MFS_1"/>
    <property type="match status" value="1"/>
</dbReference>
<dbReference type="EMBL" id="JACOQH010000004">
    <property type="protein sequence ID" value="MBC5753895.1"/>
    <property type="molecule type" value="Genomic_DNA"/>
</dbReference>
<feature type="transmembrane region" description="Helical" evidence="7">
    <location>
        <begin position="281"/>
        <end position="299"/>
    </location>
</feature>
<feature type="transmembrane region" description="Helical" evidence="7">
    <location>
        <begin position="99"/>
        <end position="119"/>
    </location>
</feature>
<organism evidence="8 9">
    <name type="scientific">Roseburia yibonii</name>
    <dbReference type="NCBI Taxonomy" id="2763063"/>
    <lineage>
        <taxon>Bacteria</taxon>
        <taxon>Bacillati</taxon>
        <taxon>Bacillota</taxon>
        <taxon>Clostridia</taxon>
        <taxon>Lachnospirales</taxon>
        <taxon>Lachnospiraceae</taxon>
        <taxon>Roseburia</taxon>
    </lineage>
</organism>
<dbReference type="PANTHER" id="PTHR43266:SF2">
    <property type="entry name" value="MAJOR FACILITATOR SUPERFAMILY (MFS) PROFILE DOMAIN-CONTAINING PROTEIN"/>
    <property type="match status" value="1"/>
</dbReference>
<comment type="caution">
    <text evidence="8">The sequence shown here is derived from an EMBL/GenBank/DDBJ whole genome shotgun (WGS) entry which is preliminary data.</text>
</comment>
<feature type="transmembrane region" description="Helical" evidence="7">
    <location>
        <begin position="169"/>
        <end position="188"/>
    </location>
</feature>
<comment type="subcellular location">
    <subcellularLocation>
        <location evidence="1">Cell membrane</location>
        <topology evidence="1">Multi-pass membrane protein</topology>
    </subcellularLocation>
</comment>
<feature type="transmembrane region" description="Helical" evidence="7">
    <location>
        <begin position="75"/>
        <end position="93"/>
    </location>
</feature>
<evidence type="ECO:0000256" key="1">
    <source>
        <dbReference type="ARBA" id="ARBA00004651"/>
    </source>
</evidence>
<evidence type="ECO:0000256" key="4">
    <source>
        <dbReference type="ARBA" id="ARBA00022692"/>
    </source>
</evidence>
<dbReference type="InterPro" id="IPR011701">
    <property type="entry name" value="MFS"/>
</dbReference>
<evidence type="ECO:0000313" key="9">
    <source>
        <dbReference type="Proteomes" id="UP000621540"/>
    </source>
</evidence>
<evidence type="ECO:0000256" key="2">
    <source>
        <dbReference type="ARBA" id="ARBA00022448"/>
    </source>
</evidence>
<keyword evidence="6 7" id="KW-0472">Membrane</keyword>
<reference evidence="8 9" key="1">
    <citation type="submission" date="2020-08" db="EMBL/GenBank/DDBJ databases">
        <title>Genome public.</title>
        <authorList>
            <person name="Liu C."/>
            <person name="Sun Q."/>
        </authorList>
    </citation>
    <scope>NUCLEOTIDE SEQUENCE [LARGE SCALE GENOMIC DNA]</scope>
    <source>
        <strain evidence="8 9">BX0805</strain>
    </source>
</reference>
<feature type="transmembrane region" description="Helical" evidence="7">
    <location>
        <begin position="342"/>
        <end position="360"/>
    </location>
</feature>
<keyword evidence="5 7" id="KW-1133">Transmembrane helix</keyword>
<dbReference type="CDD" id="cd06173">
    <property type="entry name" value="MFS_MefA_like"/>
    <property type="match status" value="1"/>
</dbReference>
<feature type="transmembrane region" description="Helical" evidence="7">
    <location>
        <begin position="253"/>
        <end position="274"/>
    </location>
</feature>
<feature type="transmembrane region" description="Helical" evidence="7">
    <location>
        <begin position="12"/>
        <end position="37"/>
    </location>
</feature>
<dbReference type="PANTHER" id="PTHR43266">
    <property type="entry name" value="MACROLIDE-EFFLUX PROTEIN"/>
    <property type="match status" value="1"/>
</dbReference>
<keyword evidence="9" id="KW-1185">Reference proteome</keyword>
<evidence type="ECO:0000256" key="6">
    <source>
        <dbReference type="ARBA" id="ARBA00023136"/>
    </source>
</evidence>
<dbReference type="InterPro" id="IPR036259">
    <property type="entry name" value="MFS_trans_sf"/>
</dbReference>
<gene>
    <name evidence="8" type="ORF">H8Z76_07620</name>
</gene>
<feature type="transmembrane region" description="Helical" evidence="7">
    <location>
        <begin position="380"/>
        <end position="401"/>
    </location>
</feature>
<sequence length="412" mass="43508">MQHQNSNFKKFLLLWSGELVSAVGGGLTSFGLGVYVFTQTNSAASTALVTLLAFLPTLLLSVLAGVLADRYDRRVLMMIGDGCSAIGVLYILICMLRGGAALYQICIGVVISSVFSSLLEPSYRATVTDLLTKEEYSRASGVISITGSARYLISPVLAGALLAVSDIKLLLVIDISTFFLTVTSTAVVKRAIHESKKESRESFGESLKIGFRAITDRKGVLMLILVSSVITCFMGALQILAEPMILDFAGSATLGAAETLCASGMLVSGVFLGACGIRKNYVKVLVTALIFAGIGMIGFGLKENVIVICVFGFLFFAALPFANNCLDYLVRTNIPDELQGRAWGVIGFLSQIGYVVAYGISGIAADGIAKKMAVGVGRGAAVVVMAAGVLLVVTAGCLYPIRSIRDLERRSA</sequence>
<accession>A0ABR7IAI2</accession>
<name>A0ABR7IAI2_9FIRM</name>
<dbReference type="Proteomes" id="UP000621540">
    <property type="component" value="Unassembled WGS sequence"/>
</dbReference>
<feature type="transmembrane region" description="Helical" evidence="7">
    <location>
        <begin position="140"/>
        <end position="163"/>
    </location>
</feature>
<dbReference type="SUPFAM" id="SSF103473">
    <property type="entry name" value="MFS general substrate transporter"/>
    <property type="match status" value="1"/>
</dbReference>
<feature type="transmembrane region" description="Helical" evidence="7">
    <location>
        <begin position="220"/>
        <end position="241"/>
    </location>
</feature>
<evidence type="ECO:0000313" key="8">
    <source>
        <dbReference type="EMBL" id="MBC5753895.1"/>
    </source>
</evidence>
<evidence type="ECO:0000256" key="3">
    <source>
        <dbReference type="ARBA" id="ARBA00022475"/>
    </source>
</evidence>
<proteinExistence type="predicted"/>
<evidence type="ECO:0000256" key="5">
    <source>
        <dbReference type="ARBA" id="ARBA00022989"/>
    </source>
</evidence>
<keyword evidence="2" id="KW-0813">Transport</keyword>